<accession>A0AAD5KJS2</accession>
<reference evidence="2" key="1">
    <citation type="journal article" date="2022" name="IScience">
        <title>Evolution of zygomycete secretomes and the origins of terrestrial fungal ecologies.</title>
        <authorList>
            <person name="Chang Y."/>
            <person name="Wang Y."/>
            <person name="Mondo S."/>
            <person name="Ahrendt S."/>
            <person name="Andreopoulos W."/>
            <person name="Barry K."/>
            <person name="Beard J."/>
            <person name="Benny G.L."/>
            <person name="Blankenship S."/>
            <person name="Bonito G."/>
            <person name="Cuomo C."/>
            <person name="Desiro A."/>
            <person name="Gervers K.A."/>
            <person name="Hundley H."/>
            <person name="Kuo A."/>
            <person name="LaButti K."/>
            <person name="Lang B.F."/>
            <person name="Lipzen A."/>
            <person name="O'Donnell K."/>
            <person name="Pangilinan J."/>
            <person name="Reynolds N."/>
            <person name="Sandor L."/>
            <person name="Smith M.E."/>
            <person name="Tsang A."/>
            <person name="Grigoriev I.V."/>
            <person name="Stajich J.E."/>
            <person name="Spatafora J.W."/>
        </authorList>
    </citation>
    <scope>NUCLEOTIDE SEQUENCE</scope>
    <source>
        <strain evidence="2">RSA 2281</strain>
    </source>
</reference>
<comment type="caution">
    <text evidence="2">The sequence shown here is derived from an EMBL/GenBank/DDBJ whole genome shotgun (WGS) entry which is preliminary data.</text>
</comment>
<dbReference type="Gene3D" id="3.60.10.10">
    <property type="entry name" value="Endonuclease/exonuclease/phosphatase"/>
    <property type="match status" value="1"/>
</dbReference>
<evidence type="ECO:0000313" key="3">
    <source>
        <dbReference type="Proteomes" id="UP001209540"/>
    </source>
</evidence>
<evidence type="ECO:0000259" key="1">
    <source>
        <dbReference type="Pfam" id="PF14529"/>
    </source>
</evidence>
<keyword evidence="2" id="KW-0255">Endonuclease</keyword>
<dbReference type="SUPFAM" id="SSF56219">
    <property type="entry name" value="DNase I-like"/>
    <property type="match status" value="1"/>
</dbReference>
<proteinExistence type="predicted"/>
<dbReference type="GO" id="GO:0004519">
    <property type="term" value="F:endonuclease activity"/>
    <property type="evidence" value="ECO:0007669"/>
    <property type="project" value="UniProtKB-KW"/>
</dbReference>
<protein>
    <submittedName>
        <fullName evidence="2">Endonuclease/exonuclease/phosphatase</fullName>
    </submittedName>
</protein>
<evidence type="ECO:0000313" key="2">
    <source>
        <dbReference type="EMBL" id="KAI9272951.1"/>
    </source>
</evidence>
<dbReference type="InterPro" id="IPR005135">
    <property type="entry name" value="Endo/exonuclease/phosphatase"/>
</dbReference>
<keyword evidence="2" id="KW-0540">Nuclease</keyword>
<dbReference type="AlphaFoldDB" id="A0AAD5KJS2"/>
<dbReference type="Pfam" id="PF14529">
    <property type="entry name" value="Exo_endo_phos_2"/>
    <property type="match status" value="1"/>
</dbReference>
<name>A0AAD5KJS2_9FUNG</name>
<dbReference type="InterPro" id="IPR036691">
    <property type="entry name" value="Endo/exonu/phosph_ase_sf"/>
</dbReference>
<keyword evidence="2" id="KW-0378">Hydrolase</keyword>
<organism evidence="2 3">
    <name type="scientific">Phascolomyces articulosus</name>
    <dbReference type="NCBI Taxonomy" id="60185"/>
    <lineage>
        <taxon>Eukaryota</taxon>
        <taxon>Fungi</taxon>
        <taxon>Fungi incertae sedis</taxon>
        <taxon>Mucoromycota</taxon>
        <taxon>Mucoromycotina</taxon>
        <taxon>Mucoromycetes</taxon>
        <taxon>Mucorales</taxon>
        <taxon>Lichtheimiaceae</taxon>
        <taxon>Phascolomyces</taxon>
    </lineage>
</organism>
<sequence>MNNQITLTIFNTTGLNREAIDPLLTYTPHSDLLFLIETWLISPNRYYTNWQQHHVYGTRNNRHRSYPGQLGISLLINPKCKFHVHFIPDTSSPYSLYHLTCTVANTLIHCLYLPPSISNDLVLEILNYLPLHHPNTTNTIFCGDFNARMSSFIGDTAYNTRGRKFEHWLLSHQLWLWNKELAYGKPTFIRASGTSIIDLFLSTNLVTNPQIKIDEDLSLDSDHKLVHFNFDLDPTSPTNAAQQLPPPRRLWRLSKLKNEQIRDQYTDLFSTLIAPINTSMLNIINTMEATNTTATTVHQEIDKITNDFYSVLYTSLDTSLGPTPGGYIRRTTLWTVELQRLWDHRELCYKKWRNG</sequence>
<feature type="domain" description="Endonuclease/exonuclease/phosphatase" evidence="1">
    <location>
        <begin position="107"/>
        <end position="226"/>
    </location>
</feature>
<keyword evidence="3" id="KW-1185">Reference proteome</keyword>
<gene>
    <name evidence="2" type="ORF">BDA99DRAFT_499620</name>
</gene>
<dbReference type="Proteomes" id="UP001209540">
    <property type="component" value="Unassembled WGS sequence"/>
</dbReference>
<reference evidence="2" key="2">
    <citation type="submission" date="2023-02" db="EMBL/GenBank/DDBJ databases">
        <authorList>
            <consortium name="DOE Joint Genome Institute"/>
            <person name="Mondo S.J."/>
            <person name="Chang Y."/>
            <person name="Wang Y."/>
            <person name="Ahrendt S."/>
            <person name="Andreopoulos W."/>
            <person name="Barry K."/>
            <person name="Beard J."/>
            <person name="Benny G.L."/>
            <person name="Blankenship S."/>
            <person name="Bonito G."/>
            <person name="Cuomo C."/>
            <person name="Desiro A."/>
            <person name="Gervers K.A."/>
            <person name="Hundley H."/>
            <person name="Kuo A."/>
            <person name="LaButti K."/>
            <person name="Lang B.F."/>
            <person name="Lipzen A."/>
            <person name="O'Donnell K."/>
            <person name="Pangilinan J."/>
            <person name="Reynolds N."/>
            <person name="Sandor L."/>
            <person name="Smith M.W."/>
            <person name="Tsang A."/>
            <person name="Grigoriev I.V."/>
            <person name="Stajich J.E."/>
            <person name="Spatafora J.W."/>
        </authorList>
    </citation>
    <scope>NUCLEOTIDE SEQUENCE</scope>
    <source>
        <strain evidence="2">RSA 2281</strain>
    </source>
</reference>
<dbReference type="EMBL" id="JAIXMP010000005">
    <property type="protein sequence ID" value="KAI9272951.1"/>
    <property type="molecule type" value="Genomic_DNA"/>
</dbReference>